<feature type="region of interest" description="Disordered" evidence="1">
    <location>
        <begin position="24"/>
        <end position="53"/>
    </location>
</feature>
<feature type="domain" description="PepSY" evidence="2">
    <location>
        <begin position="137"/>
        <end position="194"/>
    </location>
</feature>
<dbReference type="InterPro" id="IPR025711">
    <property type="entry name" value="PepSY"/>
</dbReference>
<evidence type="ECO:0000313" key="4">
    <source>
        <dbReference type="Proteomes" id="UP000677218"/>
    </source>
</evidence>
<feature type="compositionally biased region" description="Low complexity" evidence="1">
    <location>
        <begin position="26"/>
        <end position="53"/>
    </location>
</feature>
<dbReference type="EMBL" id="BMAY01000012">
    <property type="protein sequence ID" value="GFZ27515.1"/>
    <property type="molecule type" value="Genomic_DNA"/>
</dbReference>
<organism evidence="3 4">
    <name type="scientific">Lactobacillus corticis</name>
    <dbReference type="NCBI Taxonomy" id="2201249"/>
    <lineage>
        <taxon>Bacteria</taxon>
        <taxon>Bacillati</taxon>
        <taxon>Bacillota</taxon>
        <taxon>Bacilli</taxon>
        <taxon>Lactobacillales</taxon>
        <taxon>Lactobacillaceae</taxon>
        <taxon>Lactobacillus</taxon>
    </lineage>
</organism>
<dbReference type="RefSeq" id="WP_212781200.1">
    <property type="nucleotide sequence ID" value="NZ_BMAY01000012.1"/>
</dbReference>
<dbReference type="Pfam" id="PF03413">
    <property type="entry name" value="PepSY"/>
    <property type="match status" value="1"/>
</dbReference>
<proteinExistence type="predicted"/>
<keyword evidence="4" id="KW-1185">Reference proteome</keyword>
<dbReference type="Proteomes" id="UP000677218">
    <property type="component" value="Unassembled WGS sequence"/>
</dbReference>
<gene>
    <name evidence="3" type="ORF">LCB40_13950</name>
</gene>
<evidence type="ECO:0000259" key="2">
    <source>
        <dbReference type="Pfam" id="PF03413"/>
    </source>
</evidence>
<accession>A0A916QHK8</accession>
<evidence type="ECO:0000256" key="1">
    <source>
        <dbReference type="SAM" id="MobiDB-lite"/>
    </source>
</evidence>
<sequence length="197" mass="21776">MRKLWLTTVLLGGLILTGCQNQQENSASQKTSSQSTSVQSSKKSSSQSSSTRAKAISADKLFDQAIAKFKADHPKAVITAFSWEEEYGGTQVEVEGQDQKHEYTLVFDQSGKLIRKNRELNDELNWKADAINPAKVISLKTAFAKAKTQASGVVKSADLENDNGTLKWEVKLSHNHQETEISLDAQTGKVLKKEYDD</sequence>
<dbReference type="Gene3D" id="3.10.450.40">
    <property type="match status" value="1"/>
</dbReference>
<name>A0A916QHK8_9LACO</name>
<dbReference type="PROSITE" id="PS51257">
    <property type="entry name" value="PROKAR_LIPOPROTEIN"/>
    <property type="match status" value="1"/>
</dbReference>
<dbReference type="AlphaFoldDB" id="A0A916QHK8"/>
<protein>
    <submittedName>
        <fullName evidence="3">Peptidase propeptide and YPEB domain protein</fullName>
    </submittedName>
</protein>
<evidence type="ECO:0000313" key="3">
    <source>
        <dbReference type="EMBL" id="GFZ27515.1"/>
    </source>
</evidence>
<reference evidence="3" key="1">
    <citation type="submission" date="2020-08" db="EMBL/GenBank/DDBJ databases">
        <title>Taxonomic study for Lactobacillus species isolated from hardwood bark.</title>
        <authorList>
            <person name="Tohno M."/>
            <person name="Tanizawa Y."/>
        </authorList>
    </citation>
    <scope>NUCLEOTIDE SEQUENCE</scope>
    <source>
        <strain evidence="3">B40</strain>
    </source>
</reference>
<comment type="caution">
    <text evidence="3">The sequence shown here is derived from an EMBL/GenBank/DDBJ whole genome shotgun (WGS) entry which is preliminary data.</text>
</comment>